<dbReference type="GO" id="GO:0016747">
    <property type="term" value="F:acyltransferase activity, transferring groups other than amino-acyl groups"/>
    <property type="evidence" value="ECO:0007669"/>
    <property type="project" value="TreeGrafter"/>
</dbReference>
<evidence type="ECO:0000313" key="5">
    <source>
        <dbReference type="Proteomes" id="UP000326396"/>
    </source>
</evidence>
<comment type="caution">
    <text evidence="4">The sequence shown here is derived from an EMBL/GenBank/DDBJ whole genome shotgun (WGS) entry which is preliminary data.</text>
</comment>
<comment type="similarity">
    <text evidence="1">Belongs to the plant acyltransferase family.</text>
</comment>
<keyword evidence="3" id="KW-0012">Acyltransferase</keyword>
<evidence type="ECO:0000256" key="2">
    <source>
        <dbReference type="ARBA" id="ARBA00022679"/>
    </source>
</evidence>
<dbReference type="PANTHER" id="PTHR31642:SF11">
    <property type="entry name" value="SHIKIMATE O-HYDROXYCINNAMOYLTRANSFERASE"/>
    <property type="match status" value="1"/>
</dbReference>
<dbReference type="Pfam" id="PF02458">
    <property type="entry name" value="Transferase"/>
    <property type="match status" value="2"/>
</dbReference>
<dbReference type="AlphaFoldDB" id="A0A5N6N748"/>
<dbReference type="OrthoDB" id="1645289at2759"/>
<sequence>MLAGGPISWKSHKQQLTTTSTMMAEYVAMYNATCHGMLLRNLIAGLKVVNSISSPLKLYCDNSTAVNFSNGNSSIGAGLYLDIKYLFVRERVEESNLCIEYISTKVMLVDPMTKGLPPKIFEEHVTYFKCGGVSLGVGLHHRVMDGSSAIHFMNTCTFEILSGHVWKCVSIARGLLDDQETKLMVAIDGRARLQPQLPPGYFGNVVFTTVVIATAGDIQSKSPSYVSTKIHDALVRMNNDYLKSSVNYLEQHLDVKTRASYKYSNIRIISWARLPIHDADFGWGRPTHTGPTWIPLEGLCFVLPSPKNDGSLSIIIVLEVEQMKVFSNLLYAI</sequence>
<evidence type="ECO:0000313" key="4">
    <source>
        <dbReference type="EMBL" id="KAD4385927.1"/>
    </source>
</evidence>
<reference evidence="4 5" key="1">
    <citation type="submission" date="2019-05" db="EMBL/GenBank/DDBJ databases">
        <title>Mikania micrantha, genome provides insights into the molecular mechanism of rapid growth.</title>
        <authorList>
            <person name="Liu B."/>
        </authorList>
    </citation>
    <scope>NUCLEOTIDE SEQUENCE [LARGE SCALE GENOMIC DNA]</scope>
    <source>
        <strain evidence="4">NLD-2019</strain>
        <tissue evidence="4">Leaf</tissue>
    </source>
</reference>
<organism evidence="4 5">
    <name type="scientific">Mikania micrantha</name>
    <name type="common">bitter vine</name>
    <dbReference type="NCBI Taxonomy" id="192012"/>
    <lineage>
        <taxon>Eukaryota</taxon>
        <taxon>Viridiplantae</taxon>
        <taxon>Streptophyta</taxon>
        <taxon>Embryophyta</taxon>
        <taxon>Tracheophyta</taxon>
        <taxon>Spermatophyta</taxon>
        <taxon>Magnoliopsida</taxon>
        <taxon>eudicotyledons</taxon>
        <taxon>Gunneridae</taxon>
        <taxon>Pentapetalae</taxon>
        <taxon>asterids</taxon>
        <taxon>campanulids</taxon>
        <taxon>Asterales</taxon>
        <taxon>Asteraceae</taxon>
        <taxon>Asteroideae</taxon>
        <taxon>Heliantheae alliance</taxon>
        <taxon>Eupatorieae</taxon>
        <taxon>Mikania</taxon>
    </lineage>
</organism>
<evidence type="ECO:0000256" key="3">
    <source>
        <dbReference type="ARBA" id="ARBA00023315"/>
    </source>
</evidence>
<accession>A0A5N6N748</accession>
<protein>
    <submittedName>
        <fullName evidence="4">Uncharacterized protein</fullName>
    </submittedName>
</protein>
<gene>
    <name evidence="4" type="ORF">E3N88_26096</name>
</gene>
<proteinExistence type="inferred from homology"/>
<dbReference type="CDD" id="cd09272">
    <property type="entry name" value="RNase_HI_RT_Ty1"/>
    <property type="match status" value="1"/>
</dbReference>
<dbReference type="InterPro" id="IPR023213">
    <property type="entry name" value="CAT-like_dom_sf"/>
</dbReference>
<dbReference type="InterPro" id="IPR050317">
    <property type="entry name" value="Plant_Fungal_Acyltransferase"/>
</dbReference>
<keyword evidence="2" id="KW-0808">Transferase</keyword>
<evidence type="ECO:0000256" key="1">
    <source>
        <dbReference type="ARBA" id="ARBA00009861"/>
    </source>
</evidence>
<dbReference type="Gene3D" id="3.30.559.10">
    <property type="entry name" value="Chloramphenicol acetyltransferase-like domain"/>
    <property type="match status" value="1"/>
</dbReference>
<dbReference type="Proteomes" id="UP000326396">
    <property type="component" value="Linkage Group LG3"/>
</dbReference>
<name>A0A5N6N748_9ASTR</name>
<dbReference type="EMBL" id="SZYD01000013">
    <property type="protein sequence ID" value="KAD4385927.1"/>
    <property type="molecule type" value="Genomic_DNA"/>
</dbReference>
<keyword evidence="5" id="KW-1185">Reference proteome</keyword>
<dbReference type="PANTHER" id="PTHR31642">
    <property type="entry name" value="TRICHOTHECENE 3-O-ACETYLTRANSFERASE"/>
    <property type="match status" value="1"/>
</dbReference>